<dbReference type="Gene3D" id="3.90.870.10">
    <property type="entry name" value="DHBP synthase"/>
    <property type="match status" value="1"/>
</dbReference>
<sequence>MTDSPSVAPSSTPATYDCSDPDARAAGLDAAAAAIGRGELVLMPTDTVYGVAADAFTPPAVAALLAAKNRGRTMPVPVLIGEASTLVGLVTVVPPLATKLAEAFWPGGLTLVLEHASSLAWDLGDAEGTVAVRLPDDEVARDLLRRTGPLAVSSANRSGRPAATTADEAVAQLGPHAAVVLDGGPRAGSAASTIVDCTVPAPRVLRVGAIPVDRLREVVPEIVD</sequence>
<gene>
    <name evidence="13" type="ORF">SAMN05660642_00209</name>
</gene>
<keyword evidence="8" id="KW-0547">Nucleotide-binding</keyword>
<dbReference type="GO" id="GO:0003725">
    <property type="term" value="F:double-stranded RNA binding"/>
    <property type="evidence" value="ECO:0007669"/>
    <property type="project" value="InterPro"/>
</dbReference>
<evidence type="ECO:0000313" key="14">
    <source>
        <dbReference type="Proteomes" id="UP000198680"/>
    </source>
</evidence>
<protein>
    <recommendedName>
        <fullName evidence="10">L-threonylcarbamoyladenylate synthase</fullName>
        <ecNumber evidence="3">2.7.7.87</ecNumber>
    </recommendedName>
    <alternativeName>
        <fullName evidence="10">L-threonylcarbamoyladenylate synthase</fullName>
    </alternativeName>
</protein>
<dbReference type="InterPro" id="IPR050156">
    <property type="entry name" value="TC-AMP_synthase_SUA5"/>
</dbReference>
<keyword evidence="7" id="KW-0548">Nucleotidyltransferase</keyword>
<dbReference type="GO" id="GO:0005524">
    <property type="term" value="F:ATP binding"/>
    <property type="evidence" value="ECO:0007669"/>
    <property type="project" value="UniProtKB-KW"/>
</dbReference>
<evidence type="ECO:0000256" key="2">
    <source>
        <dbReference type="ARBA" id="ARBA00007663"/>
    </source>
</evidence>
<keyword evidence="14" id="KW-1185">Reference proteome</keyword>
<dbReference type="PANTHER" id="PTHR17490">
    <property type="entry name" value="SUA5"/>
    <property type="match status" value="1"/>
</dbReference>
<dbReference type="InterPro" id="IPR017945">
    <property type="entry name" value="DHBP_synth_RibB-like_a/b_dom"/>
</dbReference>
<evidence type="ECO:0000256" key="8">
    <source>
        <dbReference type="ARBA" id="ARBA00022741"/>
    </source>
</evidence>
<dbReference type="SUPFAM" id="SSF55821">
    <property type="entry name" value="YrdC/RibB"/>
    <property type="match status" value="1"/>
</dbReference>
<dbReference type="Pfam" id="PF01300">
    <property type="entry name" value="Sua5_yciO_yrdC"/>
    <property type="match status" value="1"/>
</dbReference>
<evidence type="ECO:0000313" key="13">
    <source>
        <dbReference type="EMBL" id="SDL55351.1"/>
    </source>
</evidence>
<keyword evidence="5" id="KW-0808">Transferase</keyword>
<evidence type="ECO:0000256" key="10">
    <source>
        <dbReference type="ARBA" id="ARBA00029774"/>
    </source>
</evidence>
<comment type="subcellular location">
    <subcellularLocation>
        <location evidence="1">Cytoplasm</location>
    </subcellularLocation>
</comment>
<dbReference type="Proteomes" id="UP000198680">
    <property type="component" value="Unassembled WGS sequence"/>
</dbReference>
<comment type="similarity">
    <text evidence="2">Belongs to the SUA5 family.</text>
</comment>
<evidence type="ECO:0000256" key="7">
    <source>
        <dbReference type="ARBA" id="ARBA00022695"/>
    </source>
</evidence>
<evidence type="ECO:0000256" key="4">
    <source>
        <dbReference type="ARBA" id="ARBA00022490"/>
    </source>
</evidence>
<dbReference type="EMBL" id="FNHE01000001">
    <property type="protein sequence ID" value="SDL55351.1"/>
    <property type="molecule type" value="Genomic_DNA"/>
</dbReference>
<dbReference type="GO" id="GO:0000049">
    <property type="term" value="F:tRNA binding"/>
    <property type="evidence" value="ECO:0007669"/>
    <property type="project" value="TreeGrafter"/>
</dbReference>
<dbReference type="AlphaFoldDB" id="A0A1G9L040"/>
<keyword evidence="9" id="KW-0067">ATP-binding</keyword>
<dbReference type="OrthoDB" id="9814580at2"/>
<reference evidence="14" key="1">
    <citation type="submission" date="2016-10" db="EMBL/GenBank/DDBJ databases">
        <authorList>
            <person name="Varghese N."/>
            <person name="Submissions S."/>
        </authorList>
    </citation>
    <scope>NUCLEOTIDE SEQUENCE [LARGE SCALE GENOMIC DNA]</scope>
    <source>
        <strain evidence="14">DSM 45419</strain>
    </source>
</reference>
<dbReference type="NCBIfam" id="TIGR00057">
    <property type="entry name" value="L-threonylcarbamoyladenylate synthase"/>
    <property type="match status" value="1"/>
</dbReference>
<accession>A0A1G9L040</accession>
<evidence type="ECO:0000256" key="3">
    <source>
        <dbReference type="ARBA" id="ARBA00012584"/>
    </source>
</evidence>
<evidence type="ECO:0000259" key="12">
    <source>
        <dbReference type="PROSITE" id="PS51163"/>
    </source>
</evidence>
<feature type="domain" description="YrdC-like" evidence="12">
    <location>
        <begin position="25"/>
        <end position="210"/>
    </location>
</feature>
<evidence type="ECO:0000256" key="1">
    <source>
        <dbReference type="ARBA" id="ARBA00004496"/>
    </source>
</evidence>
<proteinExistence type="inferred from homology"/>
<evidence type="ECO:0000256" key="11">
    <source>
        <dbReference type="ARBA" id="ARBA00048366"/>
    </source>
</evidence>
<organism evidence="13 14">
    <name type="scientific">Geodermatophilus siccatus</name>
    <dbReference type="NCBI Taxonomy" id="1137991"/>
    <lineage>
        <taxon>Bacteria</taxon>
        <taxon>Bacillati</taxon>
        <taxon>Actinomycetota</taxon>
        <taxon>Actinomycetes</taxon>
        <taxon>Geodermatophilales</taxon>
        <taxon>Geodermatophilaceae</taxon>
        <taxon>Geodermatophilus</taxon>
    </lineage>
</organism>
<dbReference type="GO" id="GO:0006450">
    <property type="term" value="P:regulation of translational fidelity"/>
    <property type="evidence" value="ECO:0007669"/>
    <property type="project" value="TreeGrafter"/>
</dbReference>
<dbReference type="STRING" id="1137991.SAMN05660642_00209"/>
<dbReference type="PANTHER" id="PTHR17490:SF16">
    <property type="entry name" value="THREONYLCARBAMOYL-AMP SYNTHASE"/>
    <property type="match status" value="1"/>
</dbReference>
<evidence type="ECO:0000256" key="9">
    <source>
        <dbReference type="ARBA" id="ARBA00022840"/>
    </source>
</evidence>
<comment type="catalytic activity">
    <reaction evidence="11">
        <text>L-threonine + hydrogencarbonate + ATP = L-threonylcarbamoyladenylate + diphosphate + H2O</text>
        <dbReference type="Rhea" id="RHEA:36407"/>
        <dbReference type="ChEBI" id="CHEBI:15377"/>
        <dbReference type="ChEBI" id="CHEBI:17544"/>
        <dbReference type="ChEBI" id="CHEBI:30616"/>
        <dbReference type="ChEBI" id="CHEBI:33019"/>
        <dbReference type="ChEBI" id="CHEBI:57926"/>
        <dbReference type="ChEBI" id="CHEBI:73682"/>
        <dbReference type="EC" id="2.7.7.87"/>
    </reaction>
</comment>
<keyword evidence="4" id="KW-0963">Cytoplasm</keyword>
<dbReference type="InterPro" id="IPR006070">
    <property type="entry name" value="Sua5-like_dom"/>
</dbReference>
<dbReference type="PROSITE" id="PS51163">
    <property type="entry name" value="YRDC"/>
    <property type="match status" value="1"/>
</dbReference>
<dbReference type="EC" id="2.7.7.87" evidence="3"/>
<dbReference type="GO" id="GO:0061710">
    <property type="term" value="F:L-threonylcarbamoyladenylate synthase"/>
    <property type="evidence" value="ECO:0007669"/>
    <property type="project" value="UniProtKB-EC"/>
</dbReference>
<dbReference type="GO" id="GO:0005737">
    <property type="term" value="C:cytoplasm"/>
    <property type="evidence" value="ECO:0007669"/>
    <property type="project" value="UniProtKB-SubCell"/>
</dbReference>
<evidence type="ECO:0000256" key="5">
    <source>
        <dbReference type="ARBA" id="ARBA00022679"/>
    </source>
</evidence>
<name>A0A1G9L040_9ACTN</name>
<keyword evidence="6" id="KW-0819">tRNA processing</keyword>
<dbReference type="GO" id="GO:0008033">
    <property type="term" value="P:tRNA processing"/>
    <property type="evidence" value="ECO:0007669"/>
    <property type="project" value="UniProtKB-KW"/>
</dbReference>
<evidence type="ECO:0000256" key="6">
    <source>
        <dbReference type="ARBA" id="ARBA00022694"/>
    </source>
</evidence>